<evidence type="ECO:0000256" key="6">
    <source>
        <dbReference type="ARBA" id="ARBA00023242"/>
    </source>
</evidence>
<dbReference type="FunFam" id="1.20.58.60:FF:000213">
    <property type="entry name" value="nesprin-1 isoform X11"/>
    <property type="match status" value="1"/>
</dbReference>
<dbReference type="InterPro" id="IPR057057">
    <property type="entry name" value="Spectrin_SYNE1"/>
</dbReference>
<dbReference type="InterPro" id="IPR057933">
    <property type="entry name" value="SYNE3_dom"/>
</dbReference>
<evidence type="ECO:0000313" key="9">
    <source>
        <dbReference type="EMBL" id="KAH0509438.1"/>
    </source>
</evidence>
<dbReference type="FunFam" id="1.20.58.60:FF:000181">
    <property type="entry name" value="Spectrin repeat containing, nuclear envelope 1a"/>
    <property type="match status" value="1"/>
</dbReference>
<dbReference type="FunFam" id="1.10.418.10:FF:000033">
    <property type="entry name" value="nesprin-1 isoform X1"/>
    <property type="match status" value="1"/>
</dbReference>
<dbReference type="SUPFAM" id="SSF46966">
    <property type="entry name" value="Spectrin repeat"/>
    <property type="match status" value="27"/>
</dbReference>
<dbReference type="Pfam" id="PF00307">
    <property type="entry name" value="CH"/>
    <property type="match status" value="2"/>
</dbReference>
<feature type="coiled-coil region" evidence="7">
    <location>
        <begin position="3314"/>
        <end position="3348"/>
    </location>
</feature>
<feature type="coiled-coil region" evidence="7">
    <location>
        <begin position="2171"/>
        <end position="2239"/>
    </location>
</feature>
<dbReference type="InterPro" id="IPR001715">
    <property type="entry name" value="CH_dom"/>
</dbReference>
<evidence type="ECO:0000259" key="8">
    <source>
        <dbReference type="PROSITE" id="PS50021"/>
    </source>
</evidence>
<dbReference type="Gene3D" id="1.20.58.60">
    <property type="match status" value="18"/>
</dbReference>
<reference evidence="9" key="1">
    <citation type="submission" date="2020-03" db="EMBL/GenBank/DDBJ databases">
        <title>Studies in the Genomics of Life Span.</title>
        <authorList>
            <person name="Glass D."/>
        </authorList>
    </citation>
    <scope>NUCLEOTIDE SEQUENCE</scope>
    <source>
        <strain evidence="9">LTLLF</strain>
        <tissue evidence="9">Muscle</tissue>
    </source>
</reference>
<dbReference type="FunFam" id="1.20.58.60:FF:000139">
    <property type="entry name" value="nesprin-1 isoform X1"/>
    <property type="match status" value="1"/>
</dbReference>
<dbReference type="CDD" id="cd21243">
    <property type="entry name" value="CH_SYNE1_rpt2"/>
    <property type="match status" value="1"/>
</dbReference>
<comment type="subcellular location">
    <subcellularLocation>
        <location evidence="1">Nucleus membrane</location>
    </subcellularLocation>
</comment>
<dbReference type="SMART" id="SM00150">
    <property type="entry name" value="SPEC"/>
    <property type="match status" value="23"/>
</dbReference>
<evidence type="ECO:0000256" key="2">
    <source>
        <dbReference type="ARBA" id="ARBA00022553"/>
    </source>
</evidence>
<feature type="coiled-coil region" evidence="7">
    <location>
        <begin position="1556"/>
        <end position="1594"/>
    </location>
</feature>
<feature type="coiled-coil region" evidence="7">
    <location>
        <begin position="4123"/>
        <end position="4153"/>
    </location>
</feature>
<dbReference type="PANTHER" id="PTHR14514:SF3">
    <property type="entry name" value="NESPRIN-1"/>
    <property type="match status" value="1"/>
</dbReference>
<dbReference type="Pfam" id="PF00435">
    <property type="entry name" value="Spectrin"/>
    <property type="match status" value="5"/>
</dbReference>
<protein>
    <submittedName>
        <fullName evidence="9">Nesprin-1</fullName>
    </submittedName>
</protein>
<keyword evidence="7" id="KW-0175">Coiled coil</keyword>
<dbReference type="EMBL" id="JAATJU010022899">
    <property type="protein sequence ID" value="KAH0509438.1"/>
    <property type="molecule type" value="Genomic_DNA"/>
</dbReference>
<evidence type="ECO:0000256" key="7">
    <source>
        <dbReference type="SAM" id="Coils"/>
    </source>
</evidence>
<dbReference type="CDD" id="cd00176">
    <property type="entry name" value="SPEC"/>
    <property type="match status" value="3"/>
</dbReference>
<dbReference type="GO" id="GO:0003779">
    <property type="term" value="F:actin binding"/>
    <property type="evidence" value="ECO:0007669"/>
    <property type="project" value="UniProtKB-KW"/>
</dbReference>
<gene>
    <name evidence="9" type="ORF">LTLLF_105055</name>
</gene>
<feature type="coiled-coil region" evidence="7">
    <location>
        <begin position="3253"/>
        <end position="3280"/>
    </location>
</feature>
<keyword evidence="3" id="KW-0677">Repeat</keyword>
<dbReference type="SMART" id="SM00033">
    <property type="entry name" value="CH"/>
    <property type="match status" value="2"/>
</dbReference>
<organism evidence="9 10">
    <name type="scientific">Microtus ochrogaster</name>
    <name type="common">Prairie vole</name>
    <dbReference type="NCBI Taxonomy" id="79684"/>
    <lineage>
        <taxon>Eukaryota</taxon>
        <taxon>Metazoa</taxon>
        <taxon>Chordata</taxon>
        <taxon>Craniata</taxon>
        <taxon>Vertebrata</taxon>
        <taxon>Euteleostomi</taxon>
        <taxon>Mammalia</taxon>
        <taxon>Eutheria</taxon>
        <taxon>Euarchontoglires</taxon>
        <taxon>Glires</taxon>
        <taxon>Rodentia</taxon>
        <taxon>Myomorpha</taxon>
        <taxon>Muroidea</taxon>
        <taxon>Cricetidae</taxon>
        <taxon>Arvicolinae</taxon>
        <taxon>Microtus</taxon>
    </lineage>
</organism>
<dbReference type="FunFam" id="1.20.58.60:FF:000221">
    <property type="entry name" value="nesprin-1 isoform X1"/>
    <property type="match status" value="1"/>
</dbReference>
<evidence type="ECO:0000256" key="3">
    <source>
        <dbReference type="ARBA" id="ARBA00022737"/>
    </source>
</evidence>
<feature type="coiled-coil region" evidence="7">
    <location>
        <begin position="1347"/>
        <end position="1416"/>
    </location>
</feature>
<dbReference type="InterPro" id="IPR036872">
    <property type="entry name" value="CH_dom_sf"/>
</dbReference>
<keyword evidence="6" id="KW-0539">Nucleus</keyword>
<feature type="coiled-coil region" evidence="7">
    <location>
        <begin position="858"/>
        <end position="885"/>
    </location>
</feature>
<dbReference type="FunFam" id="1.20.58.60:FF:000177">
    <property type="entry name" value="nesprin-1 isoform X5"/>
    <property type="match status" value="1"/>
</dbReference>
<dbReference type="PROSITE" id="PS00020">
    <property type="entry name" value="ACTININ_2"/>
    <property type="match status" value="1"/>
</dbReference>
<dbReference type="Gene3D" id="1.10.418.10">
    <property type="entry name" value="Calponin-like domain"/>
    <property type="match status" value="2"/>
</dbReference>
<name>A0A8J6KSC7_MICOH</name>
<dbReference type="PANTHER" id="PTHR14514">
    <property type="entry name" value="PKA ANCHORING PROTEIN"/>
    <property type="match status" value="1"/>
</dbReference>
<keyword evidence="4" id="KW-0472">Membrane</keyword>
<dbReference type="FunFam" id="1.20.58.60:FF:000267">
    <property type="entry name" value="Spectrin repeat containing, nuclear envelope 1a"/>
    <property type="match status" value="1"/>
</dbReference>
<dbReference type="Proteomes" id="UP000710432">
    <property type="component" value="Unassembled WGS sequence"/>
</dbReference>
<feature type="coiled-coil region" evidence="7">
    <location>
        <begin position="1914"/>
        <end position="1941"/>
    </location>
</feature>
<evidence type="ECO:0000256" key="5">
    <source>
        <dbReference type="ARBA" id="ARBA00023203"/>
    </source>
</evidence>
<proteinExistence type="predicted"/>
<dbReference type="Pfam" id="PF25034">
    <property type="entry name" value="Spectrin_SYNE1"/>
    <property type="match status" value="1"/>
</dbReference>
<dbReference type="FunFam" id="1.20.58.60:FF:000231">
    <property type="entry name" value="Spectrin repeat containing, nuclear envelope 1a"/>
    <property type="match status" value="1"/>
</dbReference>
<keyword evidence="5" id="KW-0009">Actin-binding</keyword>
<dbReference type="InterPro" id="IPR047291">
    <property type="entry name" value="CH_SYNE1_rpt2"/>
</dbReference>
<dbReference type="InterPro" id="IPR002017">
    <property type="entry name" value="Spectrin_repeat"/>
</dbReference>
<comment type="caution">
    <text evidence="9">The sequence shown here is derived from an EMBL/GenBank/DDBJ whole genome shotgun (WGS) entry which is preliminary data.</text>
</comment>
<evidence type="ECO:0000313" key="10">
    <source>
        <dbReference type="Proteomes" id="UP000710432"/>
    </source>
</evidence>
<dbReference type="FunFam" id="1.20.58.60:FF:000193">
    <property type="entry name" value="Spectrin repeat containing, nuclear envelope 1a"/>
    <property type="match status" value="1"/>
</dbReference>
<dbReference type="SUPFAM" id="SSF47576">
    <property type="entry name" value="Calponin-homology domain, CH-domain"/>
    <property type="match status" value="1"/>
</dbReference>
<dbReference type="Pfam" id="PF25803">
    <property type="entry name" value="Spectrin_SYNE1_2"/>
    <property type="match status" value="1"/>
</dbReference>
<dbReference type="InterPro" id="IPR001589">
    <property type="entry name" value="Actinin_actin-bd_CS"/>
</dbReference>
<dbReference type="InterPro" id="IPR018159">
    <property type="entry name" value="Spectrin/alpha-actinin"/>
</dbReference>
<dbReference type="FunFam" id="1.20.58.60:FF:000285">
    <property type="entry name" value="Spectrin repeat containing nuclear envelope protein 1"/>
    <property type="match status" value="1"/>
</dbReference>
<feature type="coiled-coil region" evidence="7">
    <location>
        <begin position="4621"/>
        <end position="4655"/>
    </location>
</feature>
<sequence>MVVDDLFEDMKDGVKLLALLEVLSGQKLPCEQGRRVKRIHAVANIGTALKFLEGRKIKLVNINATDIADGRPSIVLGLMWTIILYFQIEELTSNLPQLQSLSSSASSVDSMVSTETASPPSNRKVTAKIQGNAKKTLLKWVQHTAGKQMGIEVKDFGKSWRTGLAFHSVIHAIRPELVDLEKVKSRSNRENLEDAFTIAETQLGIPSLLDPEDVDVDKPDEKSIMTYVAQFLTQYPDIRGAGCDGQENEREDRLILKETKVWIEQFERDLTRAQMTESNLQDRYQSFKHFRVQYEIKRKQVEDLIQPLHRDGKLSLDQALVKQCWERVSSRLFDWHIQLDKSLPAPLGTIGAWLYRAEVALREEITIQQVHEETAKTIQRKLEQHKDLLQNTDAHKRAFHEIYQTRSVNGIPMPPDQLEDMAERFHFVSSTSELHLMKMEFLELKYRLLSLLVLAESKLKSWIIKYGRRESVELLLQSYISFIENSKFFEQYEVTYQILKQTAEMYVKADGSVEEAENVMKFMNETTAQWRNLSVEVRSVRSMLEEVLSNWDRYGDTVASLQAWLEDAEKMLSHSENAKKDFFRNLPHWMQQHTAMNDAGNFLIETCDEIVSRDLKQQLLLLNGRWRELFMEVKQYARADETDRMKKEYTDYTTTLSGFAAEAHGKLSEPLEVSLINVKLLIQDLEDIEKRVPVMDAQYKMVTKTAHLIAKESPQEEANEMFTTMSRLKEQLSKVKECYSPLLSEAQQLSVPLEELETQITSFYDSLGKINEIISVLEREAQSSSLFKQKHQELLACQESCRKTLTLIEKGSQNVQKLVTLSPVLKHWDHTKLQRQIADVHHAFQNMIKKTGEWKKHLEANSRLMKKFEESRAELEKVLRVAQEGLEEKGYPEELLRKHTEFFSQLDQRVLNAFLKACDELTDILPEQEQQGLQEAVRKLHKQWKDLQGEAPYHLLHLKIAVEKNRFSAAVEECRAELERETKLVPQEGSEKFIKEHRVFFGDKGPHHLCEKRLQLIEELCVKLPVRDPVRDTSGACHTALRELRASIDRTYAMLMDDPDKWKDYSCRFSEFSSWVSAKEARLKKIKDEAIDTANHDEVKHVVDEIRNDITQKGETLSWLKSRLKHLIDVSSEKEAQKRGDELAELSSSFKVLVASLSEVEEMLSNFGECVQYKEIVTSSLEELMSASPESQEQAEKILDTENLFEAQQLLLHHQQKTKMISAKKRDLQQQMEQAQQGGQAGPGQEELRKLENTLTGLEQSRERQERRIQVSLRKWERFETNKETVVRYLFQTGSSHERFLSFSSLGSLSSELEQTKEFSKRTESIATQAENLVKEASEMPLGPRNKQLLQQQAKSIKEQVKKLEDTLEEDIKTMEMVKIKWYHFGINFESLSTWISEKENELKVLETSASALDVQISQIKVAIQEIESKIDSIVGLEEVAQSFVQFVTVGESARIKAKLTQIRRYWEELCEHARSLEGTILGRLLQQQKFEENLTKIRQSVSEFGERLADPIKICSSVAETYKVLQEHMDLCQALEALNSTVTSFSASAQKAVNRESCTQEAVALQQQYEEILHQAKERQKALEDLLAHWQRLEKKLSPFLTWLERCEAIASSPEKDISADRVKVESEVQLIQALQNEVVSQASVYSSLLQLKETLFTAASKDDVVAMKLQLEQLDERWRDLPQTINRRMHFLQAVLAEHQGFDDLLFSFSVWIKHFLSELQATSEISLRDHQVALTRHKDHAAEIEKKRGEAESLQGHLAKLRSLGRAEDLHPLQIKVDDCFQLFEEANQVVERRKLALTQLAEFLQSHASASTRLHQLRQTVEATKSMSKKQSEFLKKDLDDAIEDVKALEPSAISLDGVLTKAQYHLKGGSPEQRTSCRATTDQLSSEVERIQNLLGTKQSEADALAVLKKAFQDQKEELLRSIEDIEERTDQERLKEPTRQALQHRLRVFNQLEDELNSREHELCWLKDKAKQIAQKDVAFAPEVDREINRLEATWEDTKRLIHENQGQCCGLIDLIREYQNLKSAVCKVLESASNVIAMRATVKDQEDLKWVFAKHETARNEMNSKQKELDSFTSKGKHLLSELKKVHSGDFSLVKTDMESTLDKWLDVSERIEENMDRLRVSLSIWDDVLSSKDEIEGWSNSSLPQLAENIGDLNNSLRAEEFLKEFESEVKNKALKLEELHSKINDLKELTKNPETPTDLQFIEADLRQKLEHAKETTEEAKGTLKDFTAQSTQVERFVKDITTWLINVEESLARCAQTGTCEGLKKVKLSTVMKNLIYNSRYLYHLDFQGVLDSVSDGQSKLDAVTEEGQTLYAHLPKQTVSSIQEQITKANEEFQAFLKQCLKDKQALHDCASELGSFEDQHRKLSLWIHEMEEKLSTENLGESKQHMSEKKNEVHRAEMFLGELLAARESLDKLSQRGQLLSKESHSAGKGGRRCAQLLTSYQNLLRVTKERLRSCQLALQEHEALEEAMQNMWSRVKDVQDRLACAESTVGDKETLEGRLSQIQDILLMRGEGEVKLNMAIGKGDQAIRSSNKEGQQAIQAQLETLKTTWADVMSSAIHAQSTLESVIDQWNDYLEKKSQLEQWMESVDQKVEHPFQLQLGLKEKFALLDHFQSIVSEAEDHVGALQQLAARSREFYNRTQDESFKEAGQEELRTQFQDIMTVAKEKMRLVEEIVKDHLMYLDAVQEFTDWLHSAKEELHRWSDTSGDSSVTQKKLLKIKELIDSREIGAGRLSRVESLAPAVKQNTAASGCELLNSEMQALRADWRQWEDSLFQAQSSLENLVSEMALSEQEFSGQVAQLEQALDQFNTLLKTWAQQLALLEGKNTDEEIVECWHKGREILDALRKAEPMTEDLKSQLNELCRFSRDLSPYSGKVSGLIKEYNCLCLQTSKGCQNKEQILQERFQKAFRGFQQWLVNAKLTTAKCFDLPQNLSEVSASLQKIQEFLSESENGQHKLNTMLSKGELLSSLLTKEKAEGVQAKVATAKEDWKNFHANLHQKESALENLKIQMKDFEVSAEPVQNWLSKTERLVQESSNRLYDLPAKRREQQKLQSVLEEIQCYEPQLHRLKEKARQLWEGQAASKSFVHRVSQLSSQYLALSNVTKEKVSRLDRIVAEHSQFSLGVKELQDWMMDAVHMLDSYCLPTSDKSVLDGRMLKLEALLSVKQEKEIQMKMTLTRGEYVLQSTSPEGSVAVQQQLQALKEMWESLLSAAIRCKSQLEGALSKWTSYQDDVRQFSSWMDGVEGSLNESERQHTELREKVTALGKAKLLNEEVLSHSSLLETIEVKRAGMTEHYVTQLELQDLQERHQAIKERAKEAVTKLERLVRLHQEYQRDLKTFENWLGQEQEKLDRCSALEGDSHTHETALRDLQELQVRCAEGQALLNSVLHTREDVIPSGIPQAEDRVLESLRQDWQVYQHRLAETRTQFNSVVNKLRLMEQKFQQVDEWLKRMEEKISVRSDCQSSRSTKEIQLLQMKKWHEDLSAHRDEVEEVGSRAQEILVESHVSSRMGSQATQLTSRYQALLLQVLEQIKFLEEEIQSLEETESSLCCYADWYGSTHKNFKNVATKIDKVDEVMMGKKLKTLEVLLKDMEKGHSLLKSAREKGERAVKFLEENEAEELRKEIHGHMEQLKDLTGTVRKEHMSLEKGLHLAKEFSDKCKVLTRWMAEYQEILHTPEEPKMELYEKKAQLSKYKSLQQMVLSHEPSVNSVREKGEALLELVQDQTLKDKIQKLQSDFQDLCSIGKEHVLNLEAKVRDHEDYNSELQEVEKWLLQMSGRLVAPDLLEASSLETITQQLAHHKAMMDEIAGFEDRLDDLKTKGDTLIAQCPDHLQAKQKQSVQAHLQGTKDSYSAICSTAQRVYRSLEYELQKHVSRQDTLQQCHAWLSAVQPDLKPSPQPPLSRAEAVKQVKHFRALQEQARTYLDLLCSMCDLSDSSVKTTAKDIQQTEQLIEQRLVHAQNMTQGWEEIKHLKAELWIYLQDADQQLQNMKRRHAELELNIAQNMVSQVKDFATQLQSKQASISTIIEKVNSLTKSQESPEHKEISHLNDQWQDLCLQAGQLCAQREQDLQRSSHYHDHMEIVEAFLEKFTTEWDNLARSNAESTAVHLEALKKLALALQEKKNAIEDLKDHKQKLIEHLSLDDKELVKEQTSHLERRWFQLEDLVKRKIQVSVTNLEELNVVQSRFQELMEWAEEQQPNIVEALKQSPPPDMAQNLLMDHLAICSELEAKQMLLKSLMKDADRVMADLGLNERKVIQKALSDAQKHVNCLSDLVGQRRKYLNKALSEKTQFLMAVFQATSQIQQHERKIMFREYICLLPDDVSKQIKTCKTAQASLKTYQNEVTGLWAQGRELMKGIIEQERPEVLGKLQELQSVYDTVLQKCSHRLQELEKSLVSRKHFKEDFDKACHWLKQADIITFPEINLMNERVELHAQLDKYQNILEQSPEYENLLLTLQRTGQAMLPSLNEVDHSYLSEKLSALPQQFNVIVALAKDKFYKIQEAILARKEYASLIDLTTQSLGELEDQFLKMRKMPSDLIVDESVSLHESCKAFLGEVVCLGEAVNELNQKKESFRSTGQPWHPEKMLQLAALYHRLKRQAEQRVGFLEDTTSAYKEHARMCQQLESQLEVVKTEQAKVNEETLPAEEKLKVYHSLAGSLQDSGILLKRVAVHLEDLTPHLDPSAYEKAKGQVQSWQEELKQLTSGIGEMVTECESRMVQSIDFQTEMSRSLDWLRRVKAELSGPVCLDLSLQDIQEEIRKIQIHQEEVLSSLRIMSALSHKEQEKFAKVKELISADLEHTLAELKELDGDVQEALRTRQATLTEIYSHCQRYYQVFQTASDWLEDAQEMLQLAGNGLDVESAEENLKSHVEFFKTEDQFHSHMEELQGLVTKLDPLIKPNGKEELAQKMASLEQRSQRVFQDAHAQRDLLQRCTVQWQEYQKASEEVIELMNDGEKKLSEFSLLKTSSGQEAEEKLSKHKAVVSVVDSLHEKIVALEEKASHLEKTGNDASKATLSRSMTTVWQRWTRLRAVAQDQEKILQDAIDEWKGLSNKMKETTEMIAELQGKLPESTIEKASKAELVALLECHDTCSLELEQQQLALGVLQQRALSMLQDGALPGAAAEEAPVLREISAMQDQCLR</sequence>
<dbReference type="GO" id="GO:0031965">
    <property type="term" value="C:nuclear membrane"/>
    <property type="evidence" value="ECO:0007669"/>
    <property type="project" value="UniProtKB-SubCell"/>
</dbReference>
<dbReference type="InterPro" id="IPR057932">
    <property type="entry name" value="Spectrin_SYNE1_3"/>
</dbReference>
<feature type="domain" description="Calponin-homology (CH)" evidence="8">
    <location>
        <begin position="1"/>
        <end position="87"/>
    </location>
</feature>
<keyword evidence="2" id="KW-0597">Phosphoprotein</keyword>
<dbReference type="PROSITE" id="PS50021">
    <property type="entry name" value="CH"/>
    <property type="match status" value="2"/>
</dbReference>
<accession>A0A8J6KSC7</accession>
<dbReference type="FunFam" id="1.20.58.60:FF:000359">
    <property type="entry name" value="Spectrin repeat containing, nuclear envelope 1a"/>
    <property type="match status" value="1"/>
</dbReference>
<evidence type="ECO:0000256" key="4">
    <source>
        <dbReference type="ARBA" id="ARBA00023136"/>
    </source>
</evidence>
<dbReference type="Pfam" id="PF25804">
    <property type="entry name" value="SYNE3"/>
    <property type="match status" value="1"/>
</dbReference>
<feature type="domain" description="Calponin-homology (CH)" evidence="8">
    <location>
        <begin position="131"/>
        <end position="236"/>
    </location>
</feature>
<evidence type="ECO:0000256" key="1">
    <source>
        <dbReference type="ARBA" id="ARBA00004126"/>
    </source>
</evidence>